<keyword evidence="3" id="KW-1185">Reference proteome</keyword>
<evidence type="ECO:0000256" key="1">
    <source>
        <dbReference type="SAM" id="MobiDB-lite"/>
    </source>
</evidence>
<protein>
    <submittedName>
        <fullName evidence="2">Uncharacterized protein</fullName>
    </submittedName>
</protein>
<dbReference type="EMBL" id="RCBY01000031">
    <property type="protein sequence ID" value="RQH48236.1"/>
    <property type="molecule type" value="Genomic_DNA"/>
</dbReference>
<gene>
    <name evidence="2" type="ORF">D5R40_07985</name>
</gene>
<sequence length="75" mass="8014">MLQIARVFFRSQPTPNPSQEGTQEGKSGGPSQNELLQYQFLGHKLSFSLGALPGTTGVVAGSHRSLGRLEMAQVS</sequence>
<evidence type="ECO:0000313" key="3">
    <source>
        <dbReference type="Proteomes" id="UP000269154"/>
    </source>
</evidence>
<comment type="caution">
    <text evidence="2">The sequence shown here is derived from an EMBL/GenBank/DDBJ whole genome shotgun (WGS) entry which is preliminary data.</text>
</comment>
<dbReference type="Proteomes" id="UP000269154">
    <property type="component" value="Unassembled WGS sequence"/>
</dbReference>
<feature type="compositionally biased region" description="Polar residues" evidence="1">
    <location>
        <begin position="11"/>
        <end position="33"/>
    </location>
</feature>
<feature type="region of interest" description="Disordered" evidence="1">
    <location>
        <begin position="8"/>
        <end position="33"/>
    </location>
</feature>
<organism evidence="2 3">
    <name type="scientific">Okeania hirsuta</name>
    <dbReference type="NCBI Taxonomy" id="1458930"/>
    <lineage>
        <taxon>Bacteria</taxon>
        <taxon>Bacillati</taxon>
        <taxon>Cyanobacteriota</taxon>
        <taxon>Cyanophyceae</taxon>
        <taxon>Oscillatoriophycideae</taxon>
        <taxon>Oscillatoriales</taxon>
        <taxon>Microcoleaceae</taxon>
        <taxon>Okeania</taxon>
    </lineage>
</organism>
<proteinExistence type="predicted"/>
<dbReference type="AlphaFoldDB" id="A0A3N6NJW5"/>
<dbReference type="RefSeq" id="WP_124146312.1">
    <property type="nucleotide sequence ID" value="NZ_CAWOKI010000149.1"/>
</dbReference>
<name>A0A3N6NJW5_9CYAN</name>
<evidence type="ECO:0000313" key="2">
    <source>
        <dbReference type="EMBL" id="RQH48236.1"/>
    </source>
</evidence>
<accession>A0A3N6NJW5</accession>
<reference evidence="2 3" key="1">
    <citation type="journal article" date="2018" name="ACS Chem. Biol.">
        <title>Ketoreductase domain dysfunction expands chemodiversity: malyngamide biosynthesis in the cyanobacterium Okeania hirsuta.</title>
        <authorList>
            <person name="Moss N.A."/>
            <person name="Leao T."/>
            <person name="Rankin M."/>
            <person name="McCullough T.M."/>
            <person name="Qu P."/>
            <person name="Korobeynikov A."/>
            <person name="Smith J.L."/>
            <person name="Gerwick L."/>
            <person name="Gerwick W.H."/>
        </authorList>
    </citation>
    <scope>NUCLEOTIDE SEQUENCE [LARGE SCALE GENOMIC DNA]</scope>
    <source>
        <strain evidence="2 3">PAB10Feb10-1</strain>
    </source>
</reference>